<proteinExistence type="predicted"/>
<gene>
    <name evidence="1" type="ORF">HNR39_001460</name>
</gene>
<organism evidence="1 2">
    <name type="scientific">Glaciimonas immobilis</name>
    <dbReference type="NCBI Taxonomy" id="728004"/>
    <lineage>
        <taxon>Bacteria</taxon>
        <taxon>Pseudomonadati</taxon>
        <taxon>Pseudomonadota</taxon>
        <taxon>Betaproteobacteria</taxon>
        <taxon>Burkholderiales</taxon>
        <taxon>Oxalobacteraceae</taxon>
        <taxon>Glaciimonas</taxon>
    </lineage>
</organism>
<dbReference type="InterPro" id="IPR036909">
    <property type="entry name" value="Cyt_c-like_dom_sf"/>
</dbReference>
<dbReference type="Proteomes" id="UP000571084">
    <property type="component" value="Unassembled WGS sequence"/>
</dbReference>
<keyword evidence="2" id="KW-1185">Reference proteome</keyword>
<sequence length="140" mass="15137">MRTLVDGLIPAAPEGPGVLESGVHEFIDLQMNMPYAYGALWYMQAPFVVAPEQFGYQFHMNPREMYRSALVGLTMAPYAALLNDEQVAQVVTYIQASWSNTGGVAKAAQVAKIRKISVPVKAVTEASFAPGRSGTFAAKP</sequence>
<protein>
    <submittedName>
        <fullName evidence="1">Uncharacterized protein</fullName>
    </submittedName>
</protein>
<reference evidence="1 2" key="1">
    <citation type="submission" date="2020-08" db="EMBL/GenBank/DDBJ databases">
        <title>Genomic Encyclopedia of Type Strains, Phase IV (KMG-IV): sequencing the most valuable type-strain genomes for metagenomic binning, comparative biology and taxonomic classification.</title>
        <authorList>
            <person name="Goeker M."/>
        </authorList>
    </citation>
    <scope>NUCLEOTIDE SEQUENCE [LARGE SCALE GENOMIC DNA]</scope>
    <source>
        <strain evidence="1 2">DSM 23240</strain>
    </source>
</reference>
<dbReference type="GO" id="GO:0009055">
    <property type="term" value="F:electron transfer activity"/>
    <property type="evidence" value="ECO:0007669"/>
    <property type="project" value="InterPro"/>
</dbReference>
<dbReference type="GO" id="GO:0020037">
    <property type="term" value="F:heme binding"/>
    <property type="evidence" value="ECO:0007669"/>
    <property type="project" value="InterPro"/>
</dbReference>
<evidence type="ECO:0000313" key="1">
    <source>
        <dbReference type="EMBL" id="MBB5199628.1"/>
    </source>
</evidence>
<dbReference type="AlphaFoldDB" id="A0A840RRL8"/>
<name>A0A840RRL8_9BURK</name>
<evidence type="ECO:0000313" key="2">
    <source>
        <dbReference type="Proteomes" id="UP000571084"/>
    </source>
</evidence>
<dbReference type="EMBL" id="JACHHQ010000003">
    <property type="protein sequence ID" value="MBB5199628.1"/>
    <property type="molecule type" value="Genomic_DNA"/>
</dbReference>
<accession>A0A840RRL8</accession>
<dbReference type="Gene3D" id="1.10.760.10">
    <property type="entry name" value="Cytochrome c-like domain"/>
    <property type="match status" value="1"/>
</dbReference>
<dbReference type="SUPFAM" id="SSF46626">
    <property type="entry name" value="Cytochrome c"/>
    <property type="match status" value="1"/>
</dbReference>
<comment type="caution">
    <text evidence="1">The sequence shown here is derived from an EMBL/GenBank/DDBJ whole genome shotgun (WGS) entry which is preliminary data.</text>
</comment>